<keyword evidence="3" id="KW-1185">Reference proteome</keyword>
<name>A0A5B7G0D6_PORTR</name>
<evidence type="ECO:0000313" key="2">
    <source>
        <dbReference type="EMBL" id="MPC51067.1"/>
    </source>
</evidence>
<protein>
    <submittedName>
        <fullName evidence="2">Uncharacterized protein</fullName>
    </submittedName>
</protein>
<feature type="region of interest" description="Disordered" evidence="1">
    <location>
        <begin position="7"/>
        <end position="31"/>
    </location>
</feature>
<dbReference type="AlphaFoldDB" id="A0A5B7G0D6"/>
<accession>A0A5B7G0D6</accession>
<dbReference type="EMBL" id="VSRR010009926">
    <property type="protein sequence ID" value="MPC51067.1"/>
    <property type="molecule type" value="Genomic_DNA"/>
</dbReference>
<evidence type="ECO:0000313" key="3">
    <source>
        <dbReference type="Proteomes" id="UP000324222"/>
    </source>
</evidence>
<sequence length="62" mass="6390">MCDVAVRGVGGGGGETWQPGHVPASPATHSGLARCSSTEVARIGRVRCSGSKNRQFPRVAVK</sequence>
<dbReference type="Proteomes" id="UP000324222">
    <property type="component" value="Unassembled WGS sequence"/>
</dbReference>
<gene>
    <name evidence="2" type="ORF">E2C01_044904</name>
</gene>
<proteinExistence type="predicted"/>
<reference evidence="2 3" key="1">
    <citation type="submission" date="2019-05" db="EMBL/GenBank/DDBJ databases">
        <title>Another draft genome of Portunus trituberculatus and its Hox gene families provides insights of decapod evolution.</title>
        <authorList>
            <person name="Jeong J.-H."/>
            <person name="Song I."/>
            <person name="Kim S."/>
            <person name="Choi T."/>
            <person name="Kim D."/>
            <person name="Ryu S."/>
            <person name="Kim W."/>
        </authorList>
    </citation>
    <scope>NUCLEOTIDE SEQUENCE [LARGE SCALE GENOMIC DNA]</scope>
    <source>
        <tissue evidence="2">Muscle</tissue>
    </source>
</reference>
<organism evidence="2 3">
    <name type="scientific">Portunus trituberculatus</name>
    <name type="common">Swimming crab</name>
    <name type="synonym">Neptunus trituberculatus</name>
    <dbReference type="NCBI Taxonomy" id="210409"/>
    <lineage>
        <taxon>Eukaryota</taxon>
        <taxon>Metazoa</taxon>
        <taxon>Ecdysozoa</taxon>
        <taxon>Arthropoda</taxon>
        <taxon>Crustacea</taxon>
        <taxon>Multicrustacea</taxon>
        <taxon>Malacostraca</taxon>
        <taxon>Eumalacostraca</taxon>
        <taxon>Eucarida</taxon>
        <taxon>Decapoda</taxon>
        <taxon>Pleocyemata</taxon>
        <taxon>Brachyura</taxon>
        <taxon>Eubrachyura</taxon>
        <taxon>Portunoidea</taxon>
        <taxon>Portunidae</taxon>
        <taxon>Portuninae</taxon>
        <taxon>Portunus</taxon>
    </lineage>
</organism>
<evidence type="ECO:0000256" key="1">
    <source>
        <dbReference type="SAM" id="MobiDB-lite"/>
    </source>
</evidence>
<comment type="caution">
    <text evidence="2">The sequence shown here is derived from an EMBL/GenBank/DDBJ whole genome shotgun (WGS) entry which is preliminary data.</text>
</comment>